<dbReference type="SUPFAM" id="SSF52833">
    <property type="entry name" value="Thioredoxin-like"/>
    <property type="match status" value="1"/>
</dbReference>
<evidence type="ECO:0000256" key="5">
    <source>
        <dbReference type="ARBA" id="ARBA00022862"/>
    </source>
</evidence>
<evidence type="ECO:0000256" key="13">
    <source>
        <dbReference type="PIRSR" id="PIRSR000239-1"/>
    </source>
</evidence>
<keyword evidence="8" id="KW-0676">Redox-active center</keyword>
<comment type="caution">
    <text evidence="15">The sequence shown here is derived from an EMBL/GenBank/DDBJ whole genome shotgun (WGS) entry which is preliminary data.</text>
</comment>
<dbReference type="AlphaFoldDB" id="A0A7Z0GMI7"/>
<gene>
    <name evidence="15" type="ORF">HNR09_001049</name>
</gene>
<dbReference type="Pfam" id="PF00578">
    <property type="entry name" value="AhpC-TSA"/>
    <property type="match status" value="1"/>
</dbReference>
<evidence type="ECO:0000313" key="16">
    <source>
        <dbReference type="Proteomes" id="UP000535437"/>
    </source>
</evidence>
<evidence type="ECO:0000256" key="11">
    <source>
        <dbReference type="ARBA" id="ARBA00041373"/>
    </source>
</evidence>
<dbReference type="GO" id="GO:0034599">
    <property type="term" value="P:cellular response to oxidative stress"/>
    <property type="evidence" value="ECO:0007669"/>
    <property type="project" value="TreeGrafter"/>
</dbReference>
<proteinExistence type="inferred from homology"/>
<dbReference type="RefSeq" id="WP_179541095.1">
    <property type="nucleotide sequence ID" value="NZ_BAAALL010000004.1"/>
</dbReference>
<comment type="function">
    <text evidence="1">Thiol-specific peroxidase that catalyzes the reduction of hydrogen peroxide and organic hydroperoxides to water and alcohols, respectively. Plays a role in cell protection against oxidative stress by detoxifying peroxides and as sensor of hydrogen peroxide-mediated signaling events.</text>
</comment>
<protein>
    <recommendedName>
        <fullName evidence="3">thioredoxin-dependent peroxiredoxin</fullName>
        <ecNumber evidence="3">1.11.1.24</ecNumber>
    </recommendedName>
    <alternativeName>
        <fullName evidence="11">Bacterioferritin comigratory protein</fullName>
    </alternativeName>
    <alternativeName>
        <fullName evidence="9">Thioredoxin peroxidase</fullName>
    </alternativeName>
</protein>
<dbReference type="GO" id="GO:0045454">
    <property type="term" value="P:cell redox homeostasis"/>
    <property type="evidence" value="ECO:0007669"/>
    <property type="project" value="TreeGrafter"/>
</dbReference>
<evidence type="ECO:0000256" key="1">
    <source>
        <dbReference type="ARBA" id="ARBA00003330"/>
    </source>
</evidence>
<evidence type="ECO:0000256" key="2">
    <source>
        <dbReference type="ARBA" id="ARBA00011245"/>
    </source>
</evidence>
<feature type="domain" description="Thioredoxin" evidence="14">
    <location>
        <begin position="2"/>
        <end position="152"/>
    </location>
</feature>
<comment type="subunit">
    <text evidence="2">Monomer.</text>
</comment>
<evidence type="ECO:0000256" key="8">
    <source>
        <dbReference type="ARBA" id="ARBA00023284"/>
    </source>
</evidence>
<evidence type="ECO:0000259" key="14">
    <source>
        <dbReference type="PROSITE" id="PS51352"/>
    </source>
</evidence>
<dbReference type="InterPro" id="IPR024706">
    <property type="entry name" value="Peroxiredoxin_AhpC-typ"/>
</dbReference>
<dbReference type="PIRSF" id="PIRSF000239">
    <property type="entry name" value="AHPC"/>
    <property type="match status" value="1"/>
</dbReference>
<keyword evidence="4 15" id="KW-0575">Peroxidase</keyword>
<dbReference type="CDD" id="cd03017">
    <property type="entry name" value="PRX_BCP"/>
    <property type="match status" value="1"/>
</dbReference>
<evidence type="ECO:0000256" key="10">
    <source>
        <dbReference type="ARBA" id="ARBA00038489"/>
    </source>
</evidence>
<dbReference type="InterPro" id="IPR000866">
    <property type="entry name" value="AhpC/TSA"/>
</dbReference>
<reference evidence="15 16" key="1">
    <citation type="submission" date="2020-07" db="EMBL/GenBank/DDBJ databases">
        <title>Sequencing the genomes of 1000 actinobacteria strains.</title>
        <authorList>
            <person name="Klenk H.-P."/>
        </authorList>
    </citation>
    <scope>NUCLEOTIDE SEQUENCE [LARGE SCALE GENOMIC DNA]</scope>
    <source>
        <strain evidence="15 16">DSM 15475</strain>
    </source>
</reference>
<comment type="catalytic activity">
    <reaction evidence="12">
        <text>a hydroperoxide + [thioredoxin]-dithiol = an alcohol + [thioredoxin]-disulfide + H2O</text>
        <dbReference type="Rhea" id="RHEA:62620"/>
        <dbReference type="Rhea" id="RHEA-COMP:10698"/>
        <dbReference type="Rhea" id="RHEA-COMP:10700"/>
        <dbReference type="ChEBI" id="CHEBI:15377"/>
        <dbReference type="ChEBI" id="CHEBI:29950"/>
        <dbReference type="ChEBI" id="CHEBI:30879"/>
        <dbReference type="ChEBI" id="CHEBI:35924"/>
        <dbReference type="ChEBI" id="CHEBI:50058"/>
        <dbReference type="EC" id="1.11.1.24"/>
    </reaction>
</comment>
<feature type="active site" description="Cysteine sulfenic acid (-SOH) intermediate; for peroxidase activity" evidence="13">
    <location>
        <position position="44"/>
    </location>
</feature>
<dbReference type="NCBIfam" id="NF006960">
    <property type="entry name" value="PRK09437.1"/>
    <property type="match status" value="1"/>
</dbReference>
<dbReference type="Proteomes" id="UP000535437">
    <property type="component" value="Unassembled WGS sequence"/>
</dbReference>
<dbReference type="Gene3D" id="3.40.30.10">
    <property type="entry name" value="Glutaredoxin"/>
    <property type="match status" value="1"/>
</dbReference>
<evidence type="ECO:0000256" key="12">
    <source>
        <dbReference type="ARBA" id="ARBA00049091"/>
    </source>
</evidence>
<evidence type="ECO:0000256" key="3">
    <source>
        <dbReference type="ARBA" id="ARBA00013017"/>
    </source>
</evidence>
<keyword evidence="7" id="KW-1015">Disulfide bond</keyword>
<evidence type="ECO:0000256" key="9">
    <source>
        <dbReference type="ARBA" id="ARBA00032824"/>
    </source>
</evidence>
<sequence>MLQVGQQAPTFTLSDAHGHQVSSADYAGRHLVVYFYPRASTPGCTTQACDFRDNLASLEAAGYAVVGISPDEPEALREFSDAEQLTFPLLSDVGQAVARAYGTYGTKTLGERTMKGTLRSTFVIDPEGRLSHAAYDVKAQGHVAELRSTLGV</sequence>
<dbReference type="EMBL" id="JACCFY010000001">
    <property type="protein sequence ID" value="NYJ77638.1"/>
    <property type="molecule type" value="Genomic_DNA"/>
</dbReference>
<keyword evidence="5" id="KW-0049">Antioxidant</keyword>
<comment type="similarity">
    <text evidence="10">Belongs to the peroxiredoxin family. BCP/PrxQ subfamily.</text>
</comment>
<dbReference type="InterPro" id="IPR036249">
    <property type="entry name" value="Thioredoxin-like_sf"/>
</dbReference>
<evidence type="ECO:0000256" key="7">
    <source>
        <dbReference type="ARBA" id="ARBA00023157"/>
    </source>
</evidence>
<dbReference type="GO" id="GO:0008379">
    <property type="term" value="F:thioredoxin peroxidase activity"/>
    <property type="evidence" value="ECO:0007669"/>
    <property type="project" value="TreeGrafter"/>
</dbReference>
<dbReference type="InterPro" id="IPR013766">
    <property type="entry name" value="Thioredoxin_domain"/>
</dbReference>
<accession>A0A7Z0GMI7</accession>
<dbReference type="PANTHER" id="PTHR42801:SF4">
    <property type="entry name" value="AHPC_TSA FAMILY PROTEIN"/>
    <property type="match status" value="1"/>
</dbReference>
<organism evidence="15 16">
    <name type="scientific">Nesterenkonia xinjiangensis</name>
    <dbReference type="NCBI Taxonomy" id="225327"/>
    <lineage>
        <taxon>Bacteria</taxon>
        <taxon>Bacillati</taxon>
        <taxon>Actinomycetota</taxon>
        <taxon>Actinomycetes</taxon>
        <taxon>Micrococcales</taxon>
        <taxon>Micrococcaceae</taxon>
        <taxon>Nesterenkonia</taxon>
    </lineage>
</organism>
<dbReference type="GO" id="GO:0005737">
    <property type="term" value="C:cytoplasm"/>
    <property type="evidence" value="ECO:0007669"/>
    <property type="project" value="TreeGrafter"/>
</dbReference>
<dbReference type="EC" id="1.11.1.24" evidence="3"/>
<evidence type="ECO:0000313" key="15">
    <source>
        <dbReference type="EMBL" id="NYJ77638.1"/>
    </source>
</evidence>
<evidence type="ECO:0000256" key="6">
    <source>
        <dbReference type="ARBA" id="ARBA00023002"/>
    </source>
</evidence>
<dbReference type="FunFam" id="3.40.30.10:FF:000007">
    <property type="entry name" value="Thioredoxin-dependent thiol peroxidase"/>
    <property type="match status" value="1"/>
</dbReference>
<name>A0A7Z0GMI7_9MICC</name>
<dbReference type="PANTHER" id="PTHR42801">
    <property type="entry name" value="THIOREDOXIN-DEPENDENT PEROXIDE REDUCTASE"/>
    <property type="match status" value="1"/>
</dbReference>
<dbReference type="InterPro" id="IPR050924">
    <property type="entry name" value="Peroxiredoxin_BCP/PrxQ"/>
</dbReference>
<keyword evidence="16" id="KW-1185">Reference proteome</keyword>
<dbReference type="PROSITE" id="PS51352">
    <property type="entry name" value="THIOREDOXIN_2"/>
    <property type="match status" value="1"/>
</dbReference>
<keyword evidence="6 15" id="KW-0560">Oxidoreductase</keyword>
<evidence type="ECO:0000256" key="4">
    <source>
        <dbReference type="ARBA" id="ARBA00022559"/>
    </source>
</evidence>